<feature type="region of interest" description="Disordered" evidence="4">
    <location>
        <begin position="841"/>
        <end position="879"/>
    </location>
</feature>
<dbReference type="GO" id="GO:0001682">
    <property type="term" value="P:tRNA 5'-leader removal"/>
    <property type="evidence" value="ECO:0007669"/>
    <property type="project" value="InterPro"/>
</dbReference>
<feature type="domain" description="Pop1 N-terminal" evidence="5">
    <location>
        <begin position="97"/>
        <end position="166"/>
    </location>
</feature>
<organism evidence="8 9">
    <name type="scientific">Scylla paramamosain</name>
    <name type="common">Mud crab</name>
    <dbReference type="NCBI Taxonomy" id="85552"/>
    <lineage>
        <taxon>Eukaryota</taxon>
        <taxon>Metazoa</taxon>
        <taxon>Ecdysozoa</taxon>
        <taxon>Arthropoda</taxon>
        <taxon>Crustacea</taxon>
        <taxon>Multicrustacea</taxon>
        <taxon>Malacostraca</taxon>
        <taxon>Eumalacostraca</taxon>
        <taxon>Eucarida</taxon>
        <taxon>Decapoda</taxon>
        <taxon>Pleocyemata</taxon>
        <taxon>Brachyura</taxon>
        <taxon>Eubrachyura</taxon>
        <taxon>Portunoidea</taxon>
        <taxon>Portunidae</taxon>
        <taxon>Portuninae</taxon>
        <taxon>Scylla</taxon>
    </lineage>
</organism>
<comment type="subcellular location">
    <subcellularLocation>
        <location evidence="1">Nucleus</location>
    </subcellularLocation>
</comment>
<reference evidence="8 9" key="1">
    <citation type="submission" date="2023-03" db="EMBL/GenBank/DDBJ databases">
        <title>High-quality genome of Scylla paramamosain provides insights in environmental adaptation.</title>
        <authorList>
            <person name="Zhang L."/>
        </authorList>
    </citation>
    <scope>NUCLEOTIDE SEQUENCE [LARGE SCALE GENOMIC DNA]</scope>
    <source>
        <strain evidence="8">LZ_2023a</strain>
        <tissue evidence="8">Muscle</tissue>
    </source>
</reference>
<dbReference type="InterPro" id="IPR012590">
    <property type="entry name" value="POPLD_dom"/>
</dbReference>
<evidence type="ECO:0000259" key="6">
    <source>
        <dbReference type="Pfam" id="PF08170"/>
    </source>
</evidence>
<name>A0AAW0TUC2_SCYPA</name>
<evidence type="ECO:0000259" key="7">
    <source>
        <dbReference type="Pfam" id="PF22770"/>
    </source>
</evidence>
<dbReference type="InterPro" id="IPR009723">
    <property type="entry name" value="Pop1_N"/>
</dbReference>
<evidence type="ECO:0000256" key="2">
    <source>
        <dbReference type="ARBA" id="ARBA00022694"/>
    </source>
</evidence>
<evidence type="ECO:0000313" key="9">
    <source>
        <dbReference type="Proteomes" id="UP001487740"/>
    </source>
</evidence>
<feature type="compositionally biased region" description="Polar residues" evidence="4">
    <location>
        <begin position="841"/>
        <end position="854"/>
    </location>
</feature>
<feature type="domain" description="POPLD" evidence="6">
    <location>
        <begin position="692"/>
        <end position="783"/>
    </location>
</feature>
<dbReference type="Pfam" id="PF08170">
    <property type="entry name" value="POPLD"/>
    <property type="match status" value="1"/>
</dbReference>
<evidence type="ECO:0000313" key="8">
    <source>
        <dbReference type="EMBL" id="KAK8390743.1"/>
    </source>
</evidence>
<dbReference type="AlphaFoldDB" id="A0AAW0TUC2"/>
<dbReference type="InterPro" id="IPR055079">
    <property type="entry name" value="POP1_C"/>
</dbReference>
<evidence type="ECO:0000256" key="1">
    <source>
        <dbReference type="ARBA" id="ARBA00004123"/>
    </source>
</evidence>
<comment type="caution">
    <text evidence="8">The sequence shown here is derived from an EMBL/GenBank/DDBJ whole genome shotgun (WGS) entry which is preliminary data.</text>
</comment>
<feature type="domain" description="Pop1 N-terminal" evidence="5">
    <location>
        <begin position="174"/>
        <end position="241"/>
    </location>
</feature>
<feature type="region of interest" description="Disordered" evidence="4">
    <location>
        <begin position="1"/>
        <end position="43"/>
    </location>
</feature>
<feature type="region of interest" description="Disordered" evidence="4">
    <location>
        <begin position="341"/>
        <end position="485"/>
    </location>
</feature>
<dbReference type="GO" id="GO:0000172">
    <property type="term" value="C:ribonuclease MRP complex"/>
    <property type="evidence" value="ECO:0007669"/>
    <property type="project" value="InterPro"/>
</dbReference>
<feature type="compositionally biased region" description="Basic and acidic residues" evidence="4">
    <location>
        <begin position="357"/>
        <end position="467"/>
    </location>
</feature>
<feature type="compositionally biased region" description="Acidic residues" evidence="4">
    <location>
        <begin position="22"/>
        <end position="31"/>
    </location>
</feature>
<evidence type="ECO:0000256" key="4">
    <source>
        <dbReference type="SAM" id="MobiDB-lite"/>
    </source>
</evidence>
<feature type="compositionally biased region" description="Basic and acidic residues" evidence="4">
    <location>
        <begin position="859"/>
        <end position="879"/>
    </location>
</feature>
<dbReference type="Proteomes" id="UP001487740">
    <property type="component" value="Unassembled WGS sequence"/>
</dbReference>
<dbReference type="Pfam" id="PF22770">
    <property type="entry name" value="POP1_C"/>
    <property type="match status" value="1"/>
</dbReference>
<sequence length="1084" mass="122527">MKGEEEDEGGGRRRMMTRTKEEEEEEEEESERSDGNTERRPVIVLPEDHDQYSAPLKLRCRYKQTSVRGSQTRTCRRCTCRAMENLPRQCQYLALGAARIREIRSIVSKLENCEHGGRAFQKLPRHMQRRAVSSNPRRLPRYLREKHMREGGGSTKPSHRPRRKYRRRPANLLQEYNRRQKEYVWLETHLWHAKRFHMHRHWGYALPHTPTCRGHRASLRAATTGCLLQDVSYLCCIELAGVKSTILQGLSRALQPESLAALTSPQVLAGRHWVSSMFFQPERQPYGALAEVDILFHPPQHNTDEEERVKLWVWTHPSAHTHIVEALTEVLHLHKVPASNEDIPELSGKAGGSQEELGGKELRGDSEAEECRKEMCVDDLSERKNESVPGKDESAQHTKMEAEECRKELSVDDTSERKDEAVPGREDEDAKHTRMETKMCKDTPTDDASKVKPEPEEKSQVTQDTRKDQRKNKTKKSKDVNAEKLQMRNVPFERTPKYISGDSSTTMTLLKDTLNRFRLLGPRAYGVLSSAAVPANVAVEEEVTEGISECEEAKGPWWKHYYSEEGRLQSHQKQVAAWKQLASCSHPPGKVVLPLTVRDPRVTLPTKKVSVLDEDSDRVRSASLQEWPVESAMYSSDLRDYVTLSKEPDAALNQRRSQFLVPGSQLPETPQEARLPLLLLSRPPSSAGLGSGWDVVTPAGWGMSLFLPLVFNGGVVNGQHEAENLHLEALTSLPPHLLPDTPAGDLHSTWLAAERHKEFFKRPPASRHNYIKLGVQFPFSQPWRKLLQEWQPGILDFFVVRDAGLIQSLSQLIHNVKKISSNKDEKEEGASGTIISSTDSKAVSYSSSNGNAATSVDAKPGKRKADDMSCNETKKTKHEQSEEKIQICAAEKNVSEETDGMQELTVASPVSLVMVQLVLAHKGTMEPCAMVCLPQDEDFFPEDGSLRLREQGEALKEPLHEDPNHDRRAKMRNEHSKILGRMRRVRRKARQRVAMEMDFVSAAHTTQTLKDATTEALRKVDKENEKHSSYKEEMESAWLMGANEPLQCCARAIMGYITHGTFSYSHGKAAGIGWVALKATPSPS</sequence>
<dbReference type="PANTHER" id="PTHR22731:SF3">
    <property type="entry name" value="RIBONUCLEASES P_MRP PROTEIN SUBUNIT POP1"/>
    <property type="match status" value="1"/>
</dbReference>
<dbReference type="EMBL" id="JARAKH010000025">
    <property type="protein sequence ID" value="KAK8390743.1"/>
    <property type="molecule type" value="Genomic_DNA"/>
</dbReference>
<keyword evidence="3" id="KW-0539">Nucleus</keyword>
<keyword evidence="2" id="KW-0819">tRNA processing</keyword>
<dbReference type="Pfam" id="PF06978">
    <property type="entry name" value="POP1_N"/>
    <property type="match status" value="2"/>
</dbReference>
<proteinExistence type="predicted"/>
<dbReference type="PANTHER" id="PTHR22731">
    <property type="entry name" value="RIBONUCLEASES P/MRP PROTEIN SUBUNIT POP1"/>
    <property type="match status" value="1"/>
</dbReference>
<dbReference type="InterPro" id="IPR039182">
    <property type="entry name" value="Pop1"/>
</dbReference>
<feature type="region of interest" description="Disordered" evidence="4">
    <location>
        <begin position="142"/>
        <end position="169"/>
    </location>
</feature>
<accession>A0AAW0TUC2</accession>
<dbReference type="GO" id="GO:0005655">
    <property type="term" value="C:nucleolar ribonuclease P complex"/>
    <property type="evidence" value="ECO:0007669"/>
    <property type="project" value="InterPro"/>
</dbReference>
<feature type="compositionally biased region" description="Basic and acidic residues" evidence="4">
    <location>
        <begin position="32"/>
        <end position="43"/>
    </location>
</feature>
<gene>
    <name evidence="8" type="ORF">O3P69_010450</name>
</gene>
<feature type="compositionally biased region" description="Basic residues" evidence="4">
    <location>
        <begin position="157"/>
        <end position="169"/>
    </location>
</feature>
<protein>
    <submittedName>
        <fullName evidence="8">Uncharacterized protein</fullName>
    </submittedName>
</protein>
<evidence type="ECO:0000259" key="5">
    <source>
        <dbReference type="Pfam" id="PF06978"/>
    </source>
</evidence>
<keyword evidence="9" id="KW-1185">Reference proteome</keyword>
<feature type="domain" description="POP1 C-terminal" evidence="7">
    <location>
        <begin position="911"/>
        <end position="1079"/>
    </location>
</feature>
<evidence type="ECO:0000256" key="3">
    <source>
        <dbReference type="ARBA" id="ARBA00023242"/>
    </source>
</evidence>